<dbReference type="GO" id="GO:0004792">
    <property type="term" value="F:thiosulfate-cyanide sulfurtransferase activity"/>
    <property type="evidence" value="ECO:0007669"/>
    <property type="project" value="TreeGrafter"/>
</dbReference>
<comment type="caution">
    <text evidence="14">The sequence shown here is derived from an EMBL/GenBank/DDBJ whole genome shotgun (WGS) entry which is preliminary data.</text>
</comment>
<dbReference type="PANTHER" id="PTHR10953">
    <property type="entry name" value="UBIQUITIN-ACTIVATING ENZYME E1"/>
    <property type="match status" value="1"/>
</dbReference>
<dbReference type="Pfam" id="PF00899">
    <property type="entry name" value="ThiF"/>
    <property type="match status" value="1"/>
</dbReference>
<keyword evidence="3" id="KW-0547">Nucleotide-binding</keyword>
<dbReference type="InterPro" id="IPR035985">
    <property type="entry name" value="Ubiquitin-activating_enz"/>
</dbReference>
<comment type="similarity">
    <text evidence="1">Belongs to the HesA/MoeB/ThiF family.</text>
</comment>
<feature type="domain" description="Rhodanese" evidence="13">
    <location>
        <begin position="274"/>
        <end position="347"/>
    </location>
</feature>
<evidence type="ECO:0000256" key="7">
    <source>
        <dbReference type="ARBA" id="ARBA00063809"/>
    </source>
</evidence>
<evidence type="ECO:0000256" key="6">
    <source>
        <dbReference type="ARBA" id="ARBA00055169"/>
    </source>
</evidence>
<keyword evidence="4" id="KW-0067">ATP-binding</keyword>
<keyword evidence="15" id="KW-1185">Reference proteome</keyword>
<dbReference type="FunFam" id="3.40.50.720:FF:000033">
    <property type="entry name" value="Adenylyltransferase and sulfurtransferase MOCS3"/>
    <property type="match status" value="1"/>
</dbReference>
<accession>A0A5C4SRP6</accession>
<evidence type="ECO:0000313" key="15">
    <source>
        <dbReference type="Proteomes" id="UP000308713"/>
    </source>
</evidence>
<dbReference type="InterPro" id="IPR036873">
    <property type="entry name" value="Rhodanese-like_dom_sf"/>
</dbReference>
<proteinExistence type="inferred from homology"/>
<dbReference type="OrthoDB" id="9804286at2"/>
<dbReference type="PROSITE" id="PS50206">
    <property type="entry name" value="RHODANESE_3"/>
    <property type="match status" value="1"/>
</dbReference>
<dbReference type="CDD" id="cd00757">
    <property type="entry name" value="ThiF_MoeB_HesA_family"/>
    <property type="match status" value="1"/>
</dbReference>
<evidence type="ECO:0000256" key="5">
    <source>
        <dbReference type="ARBA" id="ARBA00052218"/>
    </source>
</evidence>
<keyword evidence="2" id="KW-0808">Transferase</keyword>
<dbReference type="Pfam" id="PF00581">
    <property type="entry name" value="Rhodanese"/>
    <property type="match status" value="1"/>
</dbReference>
<dbReference type="Gene3D" id="3.40.50.720">
    <property type="entry name" value="NAD(P)-binding Rossmann-like Domain"/>
    <property type="match status" value="1"/>
</dbReference>
<comment type="subunit">
    <text evidence="7">Homodimer. Forms a stable heterotetrameric complex of 2 MoeB and 2 MoaD during adenylation of MoaD.</text>
</comment>
<protein>
    <recommendedName>
        <fullName evidence="9">Molybdopterin-synthase adenylyltransferase</fullName>
        <ecNumber evidence="8">2.7.7.80</ecNumber>
    </recommendedName>
    <alternativeName>
        <fullName evidence="12">MoaD protein adenylase</fullName>
    </alternativeName>
    <alternativeName>
        <fullName evidence="10">Molybdopterin-converting factor subunit 1 adenylase</fullName>
    </alternativeName>
    <alternativeName>
        <fullName evidence="11">Sulfur carrier protein MoaD adenylyltransferase</fullName>
    </alternativeName>
</protein>
<dbReference type="GO" id="GO:0005829">
    <property type="term" value="C:cytosol"/>
    <property type="evidence" value="ECO:0007669"/>
    <property type="project" value="TreeGrafter"/>
</dbReference>
<dbReference type="PANTHER" id="PTHR10953:SF102">
    <property type="entry name" value="ADENYLYLTRANSFERASE AND SULFURTRANSFERASE MOCS3"/>
    <property type="match status" value="1"/>
</dbReference>
<dbReference type="GO" id="GO:0005524">
    <property type="term" value="F:ATP binding"/>
    <property type="evidence" value="ECO:0007669"/>
    <property type="project" value="UniProtKB-KW"/>
</dbReference>
<dbReference type="InterPro" id="IPR045886">
    <property type="entry name" value="ThiF/MoeB/HesA"/>
</dbReference>
<evidence type="ECO:0000313" key="14">
    <source>
        <dbReference type="EMBL" id="TNJ47090.1"/>
    </source>
</evidence>
<dbReference type="CDD" id="cd00158">
    <property type="entry name" value="RHOD"/>
    <property type="match status" value="1"/>
</dbReference>
<dbReference type="EMBL" id="VDCS01000001">
    <property type="protein sequence ID" value="TNJ47090.1"/>
    <property type="molecule type" value="Genomic_DNA"/>
</dbReference>
<evidence type="ECO:0000256" key="8">
    <source>
        <dbReference type="ARBA" id="ARBA00066884"/>
    </source>
</evidence>
<dbReference type="GO" id="GO:0008641">
    <property type="term" value="F:ubiquitin-like modifier activating enzyme activity"/>
    <property type="evidence" value="ECO:0007669"/>
    <property type="project" value="InterPro"/>
</dbReference>
<dbReference type="AlphaFoldDB" id="A0A5C4SRP6"/>
<evidence type="ECO:0000256" key="4">
    <source>
        <dbReference type="ARBA" id="ARBA00022840"/>
    </source>
</evidence>
<sequence>MPLSKEEQKQYSRHLILETIGEKGQLQLKAAKVLVIGSGGLSCPVLQYLTAAGVGTIGIIDNDRVDQTNLQRQILYTIEDVGKHKALCAAHRLSLLNPFVNFQTYTERLSQNNAIDLFEAYDIIVDGTDNFQTKYLVNDAAVLTNKPVVFGSIFKFDGQVSVMNYKSSATYRCLYPTPPKPDAVPNCSDIGVLGVLPGIIGCLQANEVIKIICNLGNILANKLLTFNALSLKQFILEYEKNETISITKLEEDYDFFCGVAPQKNEIIYEELQAHLNRYNLLDVRTIAEREEKHIGGKHIPLNELQERLSEIETDKDLVVYCLSGGRSKQAINLIKNANINVKLINLKQGLMGI</sequence>
<comment type="function">
    <text evidence="6">Catalyzes the adenylation by ATP of the carboxyl group of the C-terminal glycine of sulfur carrier protein MoaD.</text>
</comment>
<evidence type="ECO:0000256" key="2">
    <source>
        <dbReference type="ARBA" id="ARBA00022679"/>
    </source>
</evidence>
<evidence type="ECO:0000256" key="1">
    <source>
        <dbReference type="ARBA" id="ARBA00009919"/>
    </source>
</evidence>
<dbReference type="InterPro" id="IPR001763">
    <property type="entry name" value="Rhodanese-like_dom"/>
</dbReference>
<name>A0A5C4SRP6_9FLAO</name>
<evidence type="ECO:0000256" key="11">
    <source>
        <dbReference type="ARBA" id="ARBA00075328"/>
    </source>
</evidence>
<dbReference type="EC" id="2.7.7.80" evidence="8"/>
<dbReference type="Gene3D" id="3.40.250.10">
    <property type="entry name" value="Rhodanese-like domain"/>
    <property type="match status" value="1"/>
</dbReference>
<evidence type="ECO:0000256" key="10">
    <source>
        <dbReference type="ARBA" id="ARBA00075110"/>
    </source>
</evidence>
<dbReference type="RefSeq" id="WP_139694552.1">
    <property type="nucleotide sequence ID" value="NZ_CP074074.1"/>
</dbReference>
<evidence type="ECO:0000256" key="3">
    <source>
        <dbReference type="ARBA" id="ARBA00022741"/>
    </source>
</evidence>
<organism evidence="14 15">
    <name type="scientific">Allotamlana fucoidanivorans</name>
    <dbReference type="NCBI Taxonomy" id="2583814"/>
    <lineage>
        <taxon>Bacteria</taxon>
        <taxon>Pseudomonadati</taxon>
        <taxon>Bacteroidota</taxon>
        <taxon>Flavobacteriia</taxon>
        <taxon>Flavobacteriales</taxon>
        <taxon>Flavobacteriaceae</taxon>
        <taxon>Allotamlana</taxon>
    </lineage>
</organism>
<evidence type="ECO:0000259" key="13">
    <source>
        <dbReference type="PROSITE" id="PS50206"/>
    </source>
</evidence>
<dbReference type="InterPro" id="IPR000594">
    <property type="entry name" value="ThiF_NAD_FAD-bd"/>
</dbReference>
<dbReference type="Proteomes" id="UP000308713">
    <property type="component" value="Unassembled WGS sequence"/>
</dbReference>
<dbReference type="SUPFAM" id="SSF69572">
    <property type="entry name" value="Activating enzymes of the ubiquitin-like proteins"/>
    <property type="match status" value="1"/>
</dbReference>
<reference evidence="14 15" key="1">
    <citation type="submission" date="2019-05" db="EMBL/GenBank/DDBJ databases">
        <title>Tamlana fucoidanivorans sp. nov., isolated from the surface of algae collected from Fujian province in China.</title>
        <authorList>
            <person name="Li J."/>
        </authorList>
    </citation>
    <scope>NUCLEOTIDE SEQUENCE [LARGE SCALE GENOMIC DNA]</scope>
    <source>
        <strain evidence="14 15">CW2-9</strain>
    </source>
</reference>
<gene>
    <name evidence="14" type="ORF">FGF67_00790</name>
</gene>
<dbReference type="GO" id="GO:0008146">
    <property type="term" value="F:sulfotransferase activity"/>
    <property type="evidence" value="ECO:0007669"/>
    <property type="project" value="TreeGrafter"/>
</dbReference>
<evidence type="ECO:0000256" key="9">
    <source>
        <dbReference type="ARBA" id="ARBA00073635"/>
    </source>
</evidence>
<evidence type="ECO:0000256" key="12">
    <source>
        <dbReference type="ARBA" id="ARBA00078531"/>
    </source>
</evidence>
<dbReference type="GO" id="GO:0061605">
    <property type="term" value="F:molybdopterin-synthase adenylyltransferase activity"/>
    <property type="evidence" value="ECO:0007669"/>
    <property type="project" value="UniProtKB-EC"/>
</dbReference>
<comment type="catalytic activity">
    <reaction evidence="5">
        <text>[molybdopterin-synthase sulfur-carrier protein]-C-terminal Gly-Gly + ATP + H(+) = [molybdopterin-synthase sulfur-carrier protein]-C-terminal Gly-Gly-AMP + diphosphate</text>
        <dbReference type="Rhea" id="RHEA:43616"/>
        <dbReference type="Rhea" id="RHEA-COMP:12159"/>
        <dbReference type="Rhea" id="RHEA-COMP:12202"/>
        <dbReference type="ChEBI" id="CHEBI:15378"/>
        <dbReference type="ChEBI" id="CHEBI:30616"/>
        <dbReference type="ChEBI" id="CHEBI:33019"/>
        <dbReference type="ChEBI" id="CHEBI:90618"/>
        <dbReference type="ChEBI" id="CHEBI:90778"/>
        <dbReference type="EC" id="2.7.7.80"/>
    </reaction>
</comment>